<evidence type="ECO:0000313" key="5">
    <source>
        <dbReference type="EnsemblPlants" id="OB06G31450.1"/>
    </source>
</evidence>
<dbReference type="InterPro" id="IPR007117">
    <property type="entry name" value="Expansin_CBD"/>
</dbReference>
<dbReference type="Gene3D" id="2.60.40.760">
    <property type="entry name" value="Expansin, cellulose-binding-like domain"/>
    <property type="match status" value="1"/>
</dbReference>
<evidence type="ECO:0000259" key="4">
    <source>
        <dbReference type="PROSITE" id="PS50843"/>
    </source>
</evidence>
<gene>
    <name evidence="5" type="primary">LOC102700346</name>
</gene>
<keyword evidence="6" id="KW-1185">Reference proteome</keyword>
<dbReference type="PANTHER" id="PTHR31692:SF13">
    <property type="entry name" value="OS04G0328900 PROTEIN"/>
    <property type="match status" value="1"/>
</dbReference>
<evidence type="ECO:0000313" key="6">
    <source>
        <dbReference type="Proteomes" id="UP000006038"/>
    </source>
</evidence>
<dbReference type="AlphaFoldDB" id="J3MGK1"/>
<dbReference type="PROSITE" id="PS50843">
    <property type="entry name" value="EXPANSIN_CBD"/>
    <property type="match status" value="1"/>
</dbReference>
<dbReference type="GO" id="GO:0005576">
    <property type="term" value="C:extracellular region"/>
    <property type="evidence" value="ECO:0007669"/>
    <property type="project" value="UniProtKB-SubCell"/>
</dbReference>
<dbReference type="InterPro" id="IPR005453">
    <property type="entry name" value="Allergen_Lolp2"/>
</dbReference>
<proteinExistence type="predicted"/>
<dbReference type="SUPFAM" id="SSF49590">
    <property type="entry name" value="PHL pollen allergen"/>
    <property type="match status" value="1"/>
</dbReference>
<keyword evidence="2" id="KW-0964">Secreted</keyword>
<dbReference type="GeneID" id="102700346"/>
<dbReference type="Gramene" id="OB06G31450.1">
    <property type="protein sequence ID" value="OB06G31450.1"/>
    <property type="gene ID" value="OB06G31450"/>
</dbReference>
<dbReference type="Proteomes" id="UP000006038">
    <property type="component" value="Chromosome 6"/>
</dbReference>
<dbReference type="OrthoDB" id="645713at2759"/>
<dbReference type="EnsemblPlants" id="OB06G31450.1">
    <property type="protein sequence ID" value="OB06G31450.1"/>
    <property type="gene ID" value="OB06G31450"/>
</dbReference>
<dbReference type="InterPro" id="IPR036749">
    <property type="entry name" value="Expansin_CBD_sf"/>
</dbReference>
<dbReference type="HOGENOM" id="CLU_091866_1_0_1"/>
<feature type="chain" id="PRO_5003773464" description="Expansin-like CBD domain-containing protein" evidence="3">
    <location>
        <begin position="25"/>
        <end position="119"/>
    </location>
</feature>
<reference evidence="5" key="2">
    <citation type="submission" date="2013-04" db="UniProtKB">
        <authorList>
            <consortium name="EnsemblPlants"/>
        </authorList>
    </citation>
    <scope>IDENTIFICATION</scope>
</reference>
<dbReference type="KEGG" id="obr:102700346"/>
<dbReference type="eggNOG" id="ENOG502R3V6">
    <property type="taxonomic scope" value="Eukaryota"/>
</dbReference>
<evidence type="ECO:0000256" key="3">
    <source>
        <dbReference type="SAM" id="SignalP"/>
    </source>
</evidence>
<dbReference type="PANTHER" id="PTHR31692">
    <property type="entry name" value="EXPANSIN-B3"/>
    <property type="match status" value="1"/>
</dbReference>
<dbReference type="OMA" id="NTWKLES"/>
<sequence length="119" mass="12570">MASLSSSLLLTVAVLAALLVVGSCGTALTFTVSEGSSSTSLVLVTNVAISEMEVKEKGAPNWSELKESSTNTWKLESKAPLKGPFSVRFLVKNGGCRVIDDAIPEEFKTGSIYKTSIQI</sequence>
<dbReference type="PRINTS" id="PR01637">
    <property type="entry name" value="LOLP2ALLERGN"/>
</dbReference>
<comment type="subcellular location">
    <subcellularLocation>
        <location evidence="1">Secreted</location>
    </subcellularLocation>
</comment>
<reference evidence="5" key="1">
    <citation type="journal article" date="2013" name="Nat. Commun.">
        <title>Whole-genome sequencing of Oryza brachyantha reveals mechanisms underlying Oryza genome evolution.</title>
        <authorList>
            <person name="Chen J."/>
            <person name="Huang Q."/>
            <person name="Gao D."/>
            <person name="Wang J."/>
            <person name="Lang Y."/>
            <person name="Liu T."/>
            <person name="Li B."/>
            <person name="Bai Z."/>
            <person name="Luis Goicoechea J."/>
            <person name="Liang C."/>
            <person name="Chen C."/>
            <person name="Zhang W."/>
            <person name="Sun S."/>
            <person name="Liao Y."/>
            <person name="Zhang X."/>
            <person name="Yang L."/>
            <person name="Song C."/>
            <person name="Wang M."/>
            <person name="Shi J."/>
            <person name="Liu G."/>
            <person name="Liu J."/>
            <person name="Zhou H."/>
            <person name="Zhou W."/>
            <person name="Yu Q."/>
            <person name="An N."/>
            <person name="Chen Y."/>
            <person name="Cai Q."/>
            <person name="Wang B."/>
            <person name="Liu B."/>
            <person name="Min J."/>
            <person name="Huang Y."/>
            <person name="Wu H."/>
            <person name="Li Z."/>
            <person name="Zhang Y."/>
            <person name="Yin Y."/>
            <person name="Song W."/>
            <person name="Jiang J."/>
            <person name="Jackson S.A."/>
            <person name="Wing R.A."/>
            <person name="Wang J."/>
            <person name="Chen M."/>
        </authorList>
    </citation>
    <scope>NUCLEOTIDE SEQUENCE [LARGE SCALE GENOMIC DNA]</scope>
    <source>
        <strain evidence="5">cv. IRGC 101232</strain>
    </source>
</reference>
<protein>
    <recommendedName>
        <fullName evidence="4">Expansin-like CBD domain-containing protein</fullName>
    </recommendedName>
</protein>
<evidence type="ECO:0000256" key="2">
    <source>
        <dbReference type="ARBA" id="ARBA00022525"/>
    </source>
</evidence>
<keyword evidence="3" id="KW-0732">Signal</keyword>
<evidence type="ECO:0000256" key="1">
    <source>
        <dbReference type="ARBA" id="ARBA00004613"/>
    </source>
</evidence>
<organism evidence="5">
    <name type="scientific">Oryza brachyantha</name>
    <name type="common">malo sina</name>
    <dbReference type="NCBI Taxonomy" id="4533"/>
    <lineage>
        <taxon>Eukaryota</taxon>
        <taxon>Viridiplantae</taxon>
        <taxon>Streptophyta</taxon>
        <taxon>Embryophyta</taxon>
        <taxon>Tracheophyta</taxon>
        <taxon>Spermatophyta</taxon>
        <taxon>Magnoliopsida</taxon>
        <taxon>Liliopsida</taxon>
        <taxon>Poales</taxon>
        <taxon>Poaceae</taxon>
        <taxon>BOP clade</taxon>
        <taxon>Oryzoideae</taxon>
        <taxon>Oryzeae</taxon>
        <taxon>Oryzinae</taxon>
        <taxon>Oryza</taxon>
    </lineage>
</organism>
<accession>J3MGK1</accession>
<name>J3MGK1_ORYBR</name>
<dbReference type="Pfam" id="PF01357">
    <property type="entry name" value="Expansin_C"/>
    <property type="match status" value="1"/>
</dbReference>
<dbReference type="RefSeq" id="XP_006656333.1">
    <property type="nucleotide sequence ID" value="XM_006656270.1"/>
</dbReference>
<feature type="signal peptide" evidence="3">
    <location>
        <begin position="1"/>
        <end position="24"/>
    </location>
</feature>
<feature type="domain" description="Expansin-like CBD" evidence="4">
    <location>
        <begin position="49"/>
        <end position="115"/>
    </location>
</feature>